<evidence type="ECO:0000256" key="6">
    <source>
        <dbReference type="ARBA" id="ARBA00022960"/>
    </source>
</evidence>
<keyword evidence="8 10" id="KW-0131">Cell cycle</keyword>
<dbReference type="GO" id="GO:0005524">
    <property type="term" value="F:ATP binding"/>
    <property type="evidence" value="ECO:0007669"/>
    <property type="project" value="UniProtKB-UniRule"/>
</dbReference>
<dbReference type="Pfam" id="PF02875">
    <property type="entry name" value="Mur_ligase_C"/>
    <property type="match status" value="1"/>
</dbReference>
<evidence type="ECO:0000256" key="2">
    <source>
        <dbReference type="ARBA" id="ARBA00022598"/>
    </source>
</evidence>
<dbReference type="Pfam" id="PF01225">
    <property type="entry name" value="Mur_ligase"/>
    <property type="match status" value="1"/>
</dbReference>
<evidence type="ECO:0000256" key="5">
    <source>
        <dbReference type="ARBA" id="ARBA00022840"/>
    </source>
</evidence>
<accession>A0A952KCV7</accession>
<dbReference type="InterPro" id="IPR036565">
    <property type="entry name" value="Mur-like_cat_sf"/>
</dbReference>
<keyword evidence="3 10" id="KW-0132">Cell division</keyword>
<dbReference type="InterPro" id="IPR004101">
    <property type="entry name" value="Mur_ligase_C"/>
</dbReference>
<dbReference type="Gene3D" id="3.40.1390.10">
    <property type="entry name" value="MurE/MurF, N-terminal domain"/>
    <property type="match status" value="1"/>
</dbReference>
<dbReference type="SUPFAM" id="SSF53244">
    <property type="entry name" value="MurD-like peptide ligases, peptide-binding domain"/>
    <property type="match status" value="1"/>
</dbReference>
<evidence type="ECO:0000256" key="11">
    <source>
        <dbReference type="RuleBase" id="RU004136"/>
    </source>
</evidence>
<comment type="similarity">
    <text evidence="10">Belongs to the MurCDEF family. MurF subfamily.</text>
</comment>
<dbReference type="Proteomes" id="UP000700706">
    <property type="component" value="Unassembled WGS sequence"/>
</dbReference>
<dbReference type="InterPro" id="IPR000713">
    <property type="entry name" value="Mur_ligase_N"/>
</dbReference>
<dbReference type="EC" id="6.3.2.10" evidence="10 11"/>
<dbReference type="HAMAP" id="MF_02019">
    <property type="entry name" value="MurF"/>
    <property type="match status" value="1"/>
</dbReference>
<keyword evidence="6 10" id="KW-0133">Cell shape</keyword>
<evidence type="ECO:0000256" key="7">
    <source>
        <dbReference type="ARBA" id="ARBA00022984"/>
    </source>
</evidence>
<gene>
    <name evidence="10" type="primary">murF</name>
    <name evidence="15" type="ORF">JF625_09300</name>
</gene>
<dbReference type="InterPro" id="IPR035911">
    <property type="entry name" value="MurE/MurF_N"/>
</dbReference>
<evidence type="ECO:0000259" key="14">
    <source>
        <dbReference type="Pfam" id="PF08245"/>
    </source>
</evidence>
<organism evidence="15 16">
    <name type="scientific">Inquilinus limosus</name>
    <dbReference type="NCBI Taxonomy" id="171674"/>
    <lineage>
        <taxon>Bacteria</taxon>
        <taxon>Pseudomonadati</taxon>
        <taxon>Pseudomonadota</taxon>
        <taxon>Alphaproteobacteria</taxon>
        <taxon>Rhodospirillales</taxon>
        <taxon>Rhodospirillaceae</taxon>
        <taxon>Inquilinus</taxon>
    </lineage>
</organism>
<dbReference type="SUPFAM" id="SSF63418">
    <property type="entry name" value="MurE/MurF N-terminal domain"/>
    <property type="match status" value="1"/>
</dbReference>
<dbReference type="NCBIfam" id="NF010693">
    <property type="entry name" value="PRK14093.1"/>
    <property type="match status" value="1"/>
</dbReference>
<name>A0A952KCV7_9PROT</name>
<dbReference type="PANTHER" id="PTHR43024">
    <property type="entry name" value="UDP-N-ACETYLMURAMOYL-TRIPEPTIDE--D-ALANYL-D-ALANINE LIGASE"/>
    <property type="match status" value="1"/>
</dbReference>
<comment type="caution">
    <text evidence="15">The sequence shown here is derived from an EMBL/GenBank/DDBJ whole genome shotgun (WGS) entry which is preliminary data.</text>
</comment>
<dbReference type="GO" id="GO:0051301">
    <property type="term" value="P:cell division"/>
    <property type="evidence" value="ECO:0007669"/>
    <property type="project" value="UniProtKB-KW"/>
</dbReference>
<comment type="function">
    <text evidence="10 11">Involved in cell wall formation. Catalyzes the final step in the synthesis of UDP-N-acetylmuramoyl-pentapeptide, the precursor of murein.</text>
</comment>
<feature type="domain" description="Mur ligase central" evidence="14">
    <location>
        <begin position="115"/>
        <end position="305"/>
    </location>
</feature>
<proteinExistence type="inferred from homology"/>
<dbReference type="NCBIfam" id="TIGR01143">
    <property type="entry name" value="murF"/>
    <property type="match status" value="1"/>
</dbReference>
<dbReference type="InterPro" id="IPR013221">
    <property type="entry name" value="Mur_ligase_cen"/>
</dbReference>
<dbReference type="InterPro" id="IPR005863">
    <property type="entry name" value="UDP-N-AcMur_synth"/>
</dbReference>
<feature type="binding site" evidence="10">
    <location>
        <begin position="117"/>
        <end position="123"/>
    </location>
    <ligand>
        <name>ATP</name>
        <dbReference type="ChEBI" id="CHEBI:30616"/>
    </ligand>
</feature>
<dbReference type="InterPro" id="IPR051046">
    <property type="entry name" value="MurCDEF_CellWall_CoF430Synth"/>
</dbReference>
<comment type="pathway">
    <text evidence="10 11">Cell wall biogenesis; peptidoglycan biosynthesis.</text>
</comment>
<keyword evidence="7 10" id="KW-0573">Peptidoglycan synthesis</keyword>
<dbReference type="GO" id="GO:0005737">
    <property type="term" value="C:cytoplasm"/>
    <property type="evidence" value="ECO:0007669"/>
    <property type="project" value="UniProtKB-SubCell"/>
</dbReference>
<dbReference type="GO" id="GO:0009252">
    <property type="term" value="P:peptidoglycan biosynthetic process"/>
    <property type="evidence" value="ECO:0007669"/>
    <property type="project" value="UniProtKB-UniRule"/>
</dbReference>
<dbReference type="Gene3D" id="3.40.1190.10">
    <property type="entry name" value="Mur-like, catalytic domain"/>
    <property type="match status" value="1"/>
</dbReference>
<dbReference type="PANTHER" id="PTHR43024:SF1">
    <property type="entry name" value="UDP-N-ACETYLMURAMOYL-TRIPEPTIDE--D-ALANYL-D-ALANINE LIGASE"/>
    <property type="match status" value="1"/>
</dbReference>
<dbReference type="EMBL" id="JAEKLZ010000167">
    <property type="protein sequence ID" value="MBW8725333.1"/>
    <property type="molecule type" value="Genomic_DNA"/>
</dbReference>
<dbReference type="SUPFAM" id="SSF53623">
    <property type="entry name" value="MurD-like peptide ligases, catalytic domain"/>
    <property type="match status" value="1"/>
</dbReference>
<evidence type="ECO:0000259" key="13">
    <source>
        <dbReference type="Pfam" id="PF02875"/>
    </source>
</evidence>
<comment type="catalytic activity">
    <reaction evidence="10 11">
        <text>D-alanyl-D-alanine + UDP-N-acetyl-alpha-D-muramoyl-L-alanyl-gamma-D-glutamyl-meso-2,6-diaminopimelate + ATP = UDP-N-acetyl-alpha-D-muramoyl-L-alanyl-gamma-D-glutamyl-meso-2,6-diaminopimeloyl-D-alanyl-D-alanine + ADP + phosphate + H(+)</text>
        <dbReference type="Rhea" id="RHEA:28374"/>
        <dbReference type="ChEBI" id="CHEBI:15378"/>
        <dbReference type="ChEBI" id="CHEBI:30616"/>
        <dbReference type="ChEBI" id="CHEBI:43474"/>
        <dbReference type="ChEBI" id="CHEBI:57822"/>
        <dbReference type="ChEBI" id="CHEBI:61386"/>
        <dbReference type="ChEBI" id="CHEBI:83905"/>
        <dbReference type="ChEBI" id="CHEBI:456216"/>
        <dbReference type="EC" id="6.3.2.10"/>
    </reaction>
</comment>
<keyword evidence="4 10" id="KW-0547">Nucleotide-binding</keyword>
<comment type="subcellular location">
    <subcellularLocation>
        <location evidence="10 11">Cytoplasm</location>
    </subcellularLocation>
</comment>
<sequence length="493" mass="51509">METNAMTNPALWPAAEAAAATNGMQVGEWSASGVSIDSRSVVAGDLFVALRGPNFDGHDYVKDALARGAAAVMVDRVPQGVPHDAPLLVVDDTMDGLTDLARFARMRSEARVVGVTGSVGKTSTKEALKLALSATAPAYASQGNLNNQWGAPLSLSRMPEQVSYGVFELGMNHAGEIAPLSRLVEPDVAIITNVEAVHAAHFHSVEGIADAKAEIFRGMGPESTAILNRDNPFFPRLVAHARTQGVGRIWSFGEHAEADARLIDCSLHTAASAVNAMILGEPLRYTLSAPGKHWVLNSLSVLLAAKAMGANIAGAARAMGRITPLRGRGARITIELQRGGQAGKLLLIDESYNASPVSVAASLDVLGGVDSGPDGRRIAVLGDMLELGPDSPALHAGLKQPVLANDIDLVFTCGPDMKQLHDALPEGRRGAHAPDSAALASILAEAVRPGDCVMVKGSLGSRMAVIVEALENLRAARENRAPHASPKRVANGL</sequence>
<feature type="domain" description="Mur ligase N-terminal catalytic" evidence="12">
    <location>
        <begin position="32"/>
        <end position="78"/>
    </location>
</feature>
<keyword evidence="9 10" id="KW-0961">Cell wall biogenesis/degradation</keyword>
<dbReference type="GO" id="GO:0071555">
    <property type="term" value="P:cell wall organization"/>
    <property type="evidence" value="ECO:0007669"/>
    <property type="project" value="UniProtKB-KW"/>
</dbReference>
<feature type="domain" description="Mur ligase C-terminal" evidence="13">
    <location>
        <begin position="343"/>
        <end position="458"/>
    </location>
</feature>
<dbReference type="Pfam" id="PF08245">
    <property type="entry name" value="Mur_ligase_M"/>
    <property type="match status" value="1"/>
</dbReference>
<keyword evidence="2 10" id="KW-0436">Ligase</keyword>
<keyword evidence="1 10" id="KW-0963">Cytoplasm</keyword>
<keyword evidence="5 10" id="KW-0067">ATP-binding</keyword>
<evidence type="ECO:0000256" key="10">
    <source>
        <dbReference type="HAMAP-Rule" id="MF_02019"/>
    </source>
</evidence>
<protein>
    <recommendedName>
        <fullName evidence="10 11">UDP-N-acetylmuramoyl-tripeptide--D-alanyl-D-alanine ligase</fullName>
        <ecNumber evidence="10 11">6.3.2.10</ecNumber>
    </recommendedName>
    <alternativeName>
        <fullName evidence="10">D-alanyl-D-alanine-adding enzyme</fullName>
    </alternativeName>
</protein>
<evidence type="ECO:0000256" key="3">
    <source>
        <dbReference type="ARBA" id="ARBA00022618"/>
    </source>
</evidence>
<dbReference type="GO" id="GO:0047480">
    <property type="term" value="F:UDP-N-acetylmuramoyl-tripeptide-D-alanyl-D-alanine ligase activity"/>
    <property type="evidence" value="ECO:0007669"/>
    <property type="project" value="UniProtKB-UniRule"/>
</dbReference>
<dbReference type="Gene3D" id="3.90.190.20">
    <property type="entry name" value="Mur ligase, C-terminal domain"/>
    <property type="match status" value="1"/>
</dbReference>
<evidence type="ECO:0000313" key="15">
    <source>
        <dbReference type="EMBL" id="MBW8725333.1"/>
    </source>
</evidence>
<evidence type="ECO:0000256" key="4">
    <source>
        <dbReference type="ARBA" id="ARBA00022741"/>
    </source>
</evidence>
<evidence type="ECO:0000256" key="1">
    <source>
        <dbReference type="ARBA" id="ARBA00022490"/>
    </source>
</evidence>
<evidence type="ECO:0000313" key="16">
    <source>
        <dbReference type="Proteomes" id="UP000700706"/>
    </source>
</evidence>
<dbReference type="InterPro" id="IPR036615">
    <property type="entry name" value="Mur_ligase_C_dom_sf"/>
</dbReference>
<evidence type="ECO:0000256" key="9">
    <source>
        <dbReference type="ARBA" id="ARBA00023316"/>
    </source>
</evidence>
<evidence type="ECO:0000256" key="8">
    <source>
        <dbReference type="ARBA" id="ARBA00023306"/>
    </source>
</evidence>
<dbReference type="GO" id="GO:0008360">
    <property type="term" value="P:regulation of cell shape"/>
    <property type="evidence" value="ECO:0007669"/>
    <property type="project" value="UniProtKB-KW"/>
</dbReference>
<dbReference type="AlphaFoldDB" id="A0A952KCV7"/>
<reference evidence="15" key="1">
    <citation type="submission" date="2020-06" db="EMBL/GenBank/DDBJ databases">
        <title>Stable isotope informed genome-resolved metagenomics uncovers potential trophic interactions in rhizosphere soil.</title>
        <authorList>
            <person name="Starr E.P."/>
            <person name="Shi S."/>
            <person name="Blazewicz S.J."/>
            <person name="Koch B.J."/>
            <person name="Probst A.J."/>
            <person name="Hungate B.A."/>
            <person name="Pett-Ridge J."/>
            <person name="Firestone M.K."/>
            <person name="Banfield J.F."/>
        </authorList>
    </citation>
    <scope>NUCLEOTIDE SEQUENCE</scope>
    <source>
        <strain evidence="15">YM_69_17</strain>
    </source>
</reference>
<evidence type="ECO:0000259" key="12">
    <source>
        <dbReference type="Pfam" id="PF01225"/>
    </source>
</evidence>